<evidence type="ECO:0000313" key="1">
    <source>
        <dbReference type="EMBL" id="KAG1901328.1"/>
    </source>
</evidence>
<dbReference type="GeneID" id="64655807"/>
<gene>
    <name evidence="1" type="ORF">F5891DRAFT_1028898</name>
</gene>
<name>A0AAD4E7U2_9AGAM</name>
<reference evidence="1" key="1">
    <citation type="journal article" date="2020" name="New Phytol.">
        <title>Comparative genomics reveals dynamic genome evolution in host specialist ectomycorrhizal fungi.</title>
        <authorList>
            <person name="Lofgren L.A."/>
            <person name="Nguyen N.H."/>
            <person name="Vilgalys R."/>
            <person name="Ruytinx J."/>
            <person name="Liao H.L."/>
            <person name="Branco S."/>
            <person name="Kuo A."/>
            <person name="LaButti K."/>
            <person name="Lipzen A."/>
            <person name="Andreopoulos W."/>
            <person name="Pangilinan J."/>
            <person name="Riley R."/>
            <person name="Hundley H."/>
            <person name="Na H."/>
            <person name="Barry K."/>
            <person name="Grigoriev I.V."/>
            <person name="Stajich J.E."/>
            <person name="Kennedy P.G."/>
        </authorList>
    </citation>
    <scope>NUCLEOTIDE SEQUENCE</scope>
    <source>
        <strain evidence="1">FC203</strain>
    </source>
</reference>
<accession>A0AAD4E7U2</accession>
<proteinExistence type="predicted"/>
<sequence>MPTQLLVVRIVFRTIASSFAVICCRGSYIVRVMTTSGDVKDNSLRTNEQLIEVAIAICLPEQELGAFTPAQGIYV</sequence>
<dbReference type="RefSeq" id="XP_041226903.1">
    <property type="nucleotide sequence ID" value="XM_041361509.1"/>
</dbReference>
<evidence type="ECO:0000313" key="2">
    <source>
        <dbReference type="Proteomes" id="UP001195769"/>
    </source>
</evidence>
<dbReference type="Proteomes" id="UP001195769">
    <property type="component" value="Unassembled WGS sequence"/>
</dbReference>
<dbReference type="AlphaFoldDB" id="A0AAD4E7U2"/>
<organism evidence="1 2">
    <name type="scientific">Suillus fuscotomentosus</name>
    <dbReference type="NCBI Taxonomy" id="1912939"/>
    <lineage>
        <taxon>Eukaryota</taxon>
        <taxon>Fungi</taxon>
        <taxon>Dikarya</taxon>
        <taxon>Basidiomycota</taxon>
        <taxon>Agaricomycotina</taxon>
        <taxon>Agaricomycetes</taxon>
        <taxon>Agaricomycetidae</taxon>
        <taxon>Boletales</taxon>
        <taxon>Suillineae</taxon>
        <taxon>Suillaceae</taxon>
        <taxon>Suillus</taxon>
    </lineage>
</organism>
<keyword evidence="2" id="KW-1185">Reference proteome</keyword>
<protein>
    <submittedName>
        <fullName evidence="1">Uncharacterized protein</fullName>
    </submittedName>
</protein>
<comment type="caution">
    <text evidence="1">The sequence shown here is derived from an EMBL/GenBank/DDBJ whole genome shotgun (WGS) entry which is preliminary data.</text>
</comment>
<dbReference type="EMBL" id="JABBWK010000022">
    <property type="protein sequence ID" value="KAG1901328.1"/>
    <property type="molecule type" value="Genomic_DNA"/>
</dbReference>